<reference evidence="1 2" key="2">
    <citation type="journal article" date="2017" name="Genome Biol.">
        <title>New reference genome sequences of hot pepper reveal the massive evolution of plant disease-resistance genes by retroduplication.</title>
        <authorList>
            <person name="Kim S."/>
            <person name="Park J."/>
            <person name="Yeom S.I."/>
            <person name="Kim Y.M."/>
            <person name="Seo E."/>
            <person name="Kim K.T."/>
            <person name="Kim M.S."/>
            <person name="Lee J.M."/>
            <person name="Cheong K."/>
            <person name="Shin H.S."/>
            <person name="Kim S.B."/>
            <person name="Han K."/>
            <person name="Lee J."/>
            <person name="Park M."/>
            <person name="Lee H.A."/>
            <person name="Lee H.Y."/>
            <person name="Lee Y."/>
            <person name="Oh S."/>
            <person name="Lee J.H."/>
            <person name="Choi E."/>
            <person name="Choi E."/>
            <person name="Lee S.E."/>
            <person name="Jeon J."/>
            <person name="Kim H."/>
            <person name="Choi G."/>
            <person name="Song H."/>
            <person name="Lee J."/>
            <person name="Lee S.C."/>
            <person name="Kwon J.K."/>
            <person name="Lee H.Y."/>
            <person name="Koo N."/>
            <person name="Hong Y."/>
            <person name="Kim R.W."/>
            <person name="Kang W.H."/>
            <person name="Huh J.H."/>
            <person name="Kang B.C."/>
            <person name="Yang T.J."/>
            <person name="Lee Y.H."/>
            <person name="Bennetzen J.L."/>
            <person name="Choi D."/>
        </authorList>
    </citation>
    <scope>NUCLEOTIDE SEQUENCE [LARGE SCALE GENOMIC DNA]</scope>
    <source>
        <strain evidence="2">cv. CM334</strain>
    </source>
</reference>
<reference evidence="1 2" key="1">
    <citation type="journal article" date="2014" name="Nat. Genet.">
        <title>Genome sequence of the hot pepper provides insights into the evolution of pungency in Capsicum species.</title>
        <authorList>
            <person name="Kim S."/>
            <person name="Park M."/>
            <person name="Yeom S.I."/>
            <person name="Kim Y.M."/>
            <person name="Lee J.M."/>
            <person name="Lee H.A."/>
            <person name="Seo E."/>
            <person name="Choi J."/>
            <person name="Cheong K."/>
            <person name="Kim K.T."/>
            <person name="Jung K."/>
            <person name="Lee G.W."/>
            <person name="Oh S.K."/>
            <person name="Bae C."/>
            <person name="Kim S.B."/>
            <person name="Lee H.Y."/>
            <person name="Kim S.Y."/>
            <person name="Kim M.S."/>
            <person name="Kang B.C."/>
            <person name="Jo Y.D."/>
            <person name="Yang H.B."/>
            <person name="Jeong H.J."/>
            <person name="Kang W.H."/>
            <person name="Kwon J.K."/>
            <person name="Shin C."/>
            <person name="Lim J.Y."/>
            <person name="Park J.H."/>
            <person name="Huh J.H."/>
            <person name="Kim J.S."/>
            <person name="Kim B.D."/>
            <person name="Cohen O."/>
            <person name="Paran I."/>
            <person name="Suh M.C."/>
            <person name="Lee S.B."/>
            <person name="Kim Y.K."/>
            <person name="Shin Y."/>
            <person name="Noh S.J."/>
            <person name="Park J."/>
            <person name="Seo Y.S."/>
            <person name="Kwon S.Y."/>
            <person name="Kim H.A."/>
            <person name="Park J.M."/>
            <person name="Kim H.J."/>
            <person name="Choi S.B."/>
            <person name="Bosland P.W."/>
            <person name="Reeves G."/>
            <person name="Jo S.H."/>
            <person name="Lee B.W."/>
            <person name="Cho H.T."/>
            <person name="Choi H.S."/>
            <person name="Lee M.S."/>
            <person name="Yu Y."/>
            <person name="Do Choi Y."/>
            <person name="Park B.S."/>
            <person name="van Deynze A."/>
            <person name="Ashrafi H."/>
            <person name="Hill T."/>
            <person name="Kim W.T."/>
            <person name="Pai H.S."/>
            <person name="Ahn H.K."/>
            <person name="Yeam I."/>
            <person name="Giovannoni J.J."/>
            <person name="Rose J.K."/>
            <person name="Sorensen I."/>
            <person name="Lee S.J."/>
            <person name="Kim R.W."/>
            <person name="Choi I.Y."/>
            <person name="Choi B.S."/>
            <person name="Lim J.S."/>
            <person name="Lee Y.H."/>
            <person name="Choi D."/>
        </authorList>
    </citation>
    <scope>NUCLEOTIDE SEQUENCE [LARGE SCALE GENOMIC DNA]</scope>
    <source>
        <strain evidence="2">cv. CM334</strain>
    </source>
</reference>
<dbReference type="OMA" id="HESNMVV"/>
<dbReference type="Proteomes" id="UP000222542">
    <property type="component" value="Unassembled WGS sequence"/>
</dbReference>
<keyword evidence="2" id="KW-1185">Reference proteome</keyword>
<accession>A0A2G2YEV5</accession>
<gene>
    <name evidence="1" type="ORF">T459_27767</name>
</gene>
<protein>
    <submittedName>
        <fullName evidence="1">Uncharacterized protein</fullName>
    </submittedName>
</protein>
<sequence>MKKKERKSVCQLIGRFLFSSEIPFNVANDPYYFSMYEGVENYGPGFFTPSMHKLRTCILKEEVSSINKILEEQKNHESNMVV</sequence>
<proteinExistence type="predicted"/>
<evidence type="ECO:0000313" key="1">
    <source>
        <dbReference type="EMBL" id="PHT68280.1"/>
    </source>
</evidence>
<organism evidence="1 2">
    <name type="scientific">Capsicum annuum</name>
    <name type="common">Capsicum pepper</name>
    <dbReference type="NCBI Taxonomy" id="4072"/>
    <lineage>
        <taxon>Eukaryota</taxon>
        <taxon>Viridiplantae</taxon>
        <taxon>Streptophyta</taxon>
        <taxon>Embryophyta</taxon>
        <taxon>Tracheophyta</taxon>
        <taxon>Spermatophyta</taxon>
        <taxon>Magnoliopsida</taxon>
        <taxon>eudicotyledons</taxon>
        <taxon>Gunneridae</taxon>
        <taxon>Pentapetalae</taxon>
        <taxon>asterids</taxon>
        <taxon>lamiids</taxon>
        <taxon>Solanales</taxon>
        <taxon>Solanaceae</taxon>
        <taxon>Solanoideae</taxon>
        <taxon>Capsiceae</taxon>
        <taxon>Capsicum</taxon>
    </lineage>
</organism>
<evidence type="ECO:0000313" key="2">
    <source>
        <dbReference type="Proteomes" id="UP000222542"/>
    </source>
</evidence>
<dbReference type="AlphaFoldDB" id="A0A2G2YEV5"/>
<dbReference type="EMBL" id="AYRZ02000011">
    <property type="protein sequence ID" value="PHT68280.1"/>
    <property type="molecule type" value="Genomic_DNA"/>
</dbReference>
<name>A0A2G2YEV5_CAPAN</name>
<dbReference type="Gramene" id="PHT68280">
    <property type="protein sequence ID" value="PHT68280"/>
    <property type="gene ID" value="T459_27767"/>
</dbReference>
<comment type="caution">
    <text evidence="1">The sequence shown here is derived from an EMBL/GenBank/DDBJ whole genome shotgun (WGS) entry which is preliminary data.</text>
</comment>